<accession>A0A3M7PQS0</accession>
<gene>
    <name evidence="3" type="ORF">BpHYR1_043719</name>
</gene>
<feature type="domain" description="Alpha/beta hydrolase fold-3" evidence="2">
    <location>
        <begin position="304"/>
        <end position="389"/>
    </location>
</feature>
<dbReference type="GO" id="GO:0016787">
    <property type="term" value="F:hydrolase activity"/>
    <property type="evidence" value="ECO:0007669"/>
    <property type="project" value="UniProtKB-KW"/>
</dbReference>
<dbReference type="Pfam" id="PF07859">
    <property type="entry name" value="Abhydrolase_3"/>
    <property type="match status" value="2"/>
</dbReference>
<reference evidence="3 4" key="1">
    <citation type="journal article" date="2018" name="Sci. Rep.">
        <title>Genomic signatures of local adaptation to the degree of environmental predictability in rotifers.</title>
        <authorList>
            <person name="Franch-Gras L."/>
            <person name="Hahn C."/>
            <person name="Garcia-Roger E.M."/>
            <person name="Carmona M.J."/>
            <person name="Serra M."/>
            <person name="Gomez A."/>
        </authorList>
    </citation>
    <scope>NUCLEOTIDE SEQUENCE [LARGE SCALE GENOMIC DNA]</scope>
    <source>
        <strain evidence="3">HYR1</strain>
    </source>
</reference>
<dbReference type="Proteomes" id="UP000276133">
    <property type="component" value="Unassembled WGS sequence"/>
</dbReference>
<dbReference type="AlphaFoldDB" id="A0A3M7PQS0"/>
<dbReference type="SUPFAM" id="SSF53474">
    <property type="entry name" value="alpha/beta-Hydrolases"/>
    <property type="match status" value="1"/>
</dbReference>
<keyword evidence="4" id="KW-1185">Reference proteome</keyword>
<organism evidence="3 4">
    <name type="scientific">Brachionus plicatilis</name>
    <name type="common">Marine rotifer</name>
    <name type="synonym">Brachionus muelleri</name>
    <dbReference type="NCBI Taxonomy" id="10195"/>
    <lineage>
        <taxon>Eukaryota</taxon>
        <taxon>Metazoa</taxon>
        <taxon>Spiralia</taxon>
        <taxon>Gnathifera</taxon>
        <taxon>Rotifera</taxon>
        <taxon>Eurotatoria</taxon>
        <taxon>Monogononta</taxon>
        <taxon>Pseudotrocha</taxon>
        <taxon>Ploima</taxon>
        <taxon>Brachionidae</taxon>
        <taxon>Brachionus</taxon>
    </lineage>
</organism>
<keyword evidence="1" id="KW-0378">Hydrolase</keyword>
<dbReference type="PANTHER" id="PTHR48081:SF32">
    <property type="entry name" value="ALPHA_BETA HYDROLASE FOLD-3 DOMAIN-CONTAINING PROTEIN"/>
    <property type="match status" value="1"/>
</dbReference>
<evidence type="ECO:0000259" key="2">
    <source>
        <dbReference type="Pfam" id="PF07859"/>
    </source>
</evidence>
<dbReference type="Gene3D" id="3.40.50.1820">
    <property type="entry name" value="alpha/beta hydrolase"/>
    <property type="match status" value="1"/>
</dbReference>
<feature type="domain" description="Alpha/beta hydrolase fold-3" evidence="2">
    <location>
        <begin position="121"/>
        <end position="243"/>
    </location>
</feature>
<evidence type="ECO:0000313" key="3">
    <source>
        <dbReference type="EMBL" id="RNA00998.1"/>
    </source>
</evidence>
<sequence>MNDLKTKTTKAAIAILFTGCLFQLINQPLPDDFEQPWKYRLICFGAELSNILGYFTEKIGILHRVNVTRFSYHISVGSFNIRDHNDNISVHDEIIEHLSIRIYRPMGRNKVSNKNKTLPAILFYHGGGYFVGSADTLEPVTYLMAKYTQYLVIYIEYRLIPEHQYPAAFHDSLQTAIYLIKNHAKYSIDLNNLIIMGDSAGGNLATVIGQQLIEHDIIKPKMQVLIYPVLQFFDFTLPSYVQNLPKRILGSISQDNFKNFFHYFTGVEVDDTIFLNGHTTAYQKESKLARYVSRIYLPKNHLSKNSRMDLVNDTYGKYNKLSDILLSNKVSPLLVDDSYLGRNTPDYTILLTAGIDMLRDDGFIYAARLKEVGKKIEHMHFENLFHGIFGLLHGPLEFTRAKYLVNNVAEHIKKIVAL</sequence>
<comment type="caution">
    <text evidence="3">The sequence shown here is derived from an EMBL/GenBank/DDBJ whole genome shotgun (WGS) entry which is preliminary data.</text>
</comment>
<protein>
    <submittedName>
        <fullName evidence="3">Arylacetamide deacetylase-like 4</fullName>
    </submittedName>
</protein>
<name>A0A3M7PQS0_BRAPC</name>
<dbReference type="InterPro" id="IPR029058">
    <property type="entry name" value="AB_hydrolase_fold"/>
</dbReference>
<dbReference type="OrthoDB" id="408631at2759"/>
<dbReference type="STRING" id="10195.A0A3M7PQS0"/>
<proteinExistence type="predicted"/>
<dbReference type="PANTHER" id="PTHR48081">
    <property type="entry name" value="AB HYDROLASE SUPERFAMILY PROTEIN C4A8.06C"/>
    <property type="match status" value="1"/>
</dbReference>
<dbReference type="EMBL" id="REGN01009510">
    <property type="protein sequence ID" value="RNA00998.1"/>
    <property type="molecule type" value="Genomic_DNA"/>
</dbReference>
<evidence type="ECO:0000313" key="4">
    <source>
        <dbReference type="Proteomes" id="UP000276133"/>
    </source>
</evidence>
<evidence type="ECO:0000256" key="1">
    <source>
        <dbReference type="ARBA" id="ARBA00022801"/>
    </source>
</evidence>
<dbReference type="InterPro" id="IPR050300">
    <property type="entry name" value="GDXG_lipolytic_enzyme"/>
</dbReference>
<dbReference type="InterPro" id="IPR013094">
    <property type="entry name" value="AB_hydrolase_3"/>
</dbReference>